<feature type="compositionally biased region" description="Acidic residues" evidence="1">
    <location>
        <begin position="227"/>
        <end position="252"/>
    </location>
</feature>
<sequence>MASKPKEKSGDSDLRTLIDLTNTTRTLVTHFQSSLTPLTTSTTSTDGKTAASTAAEQPNTLDAVKAATTLLRSHTTTLSLLLLTPPLTPSALIKKIGEVSSGVLTVLVAAASSTPSAGQVDELGILMRNELRAQVRRLLGTWNDVLALILRFAEEREKAGAKSKGKDKGPSESEKQDVLATTGVVWETCDALLKLCADGVVGLVIKKAEEWREVLMDAVEELKEWGEDVDDDDDDKAEGSDDEDDFGDDDMFGAENKLTKADKELKELLDASVKKLKLVGTLYKALSKRRLKTFSMGAPSVEDKSEPASNSIKKLEDLMAILKSIPEHVDDLANAFYEKDEDEAKDILDKCSSEAKSAIGLVRQSWTGKEDEFTTWSKKWVTALEAA</sequence>
<evidence type="ECO:0000313" key="3">
    <source>
        <dbReference type="EMBL" id="PSN67406.1"/>
    </source>
</evidence>
<dbReference type="InterPro" id="IPR049317">
    <property type="entry name" value="GCIP-like_N"/>
</dbReference>
<organism evidence="3 4">
    <name type="scientific">Corynespora cassiicola Philippines</name>
    <dbReference type="NCBI Taxonomy" id="1448308"/>
    <lineage>
        <taxon>Eukaryota</taxon>
        <taxon>Fungi</taxon>
        <taxon>Dikarya</taxon>
        <taxon>Ascomycota</taxon>
        <taxon>Pezizomycotina</taxon>
        <taxon>Dothideomycetes</taxon>
        <taxon>Pleosporomycetidae</taxon>
        <taxon>Pleosporales</taxon>
        <taxon>Corynesporascaceae</taxon>
        <taxon>Corynespora</taxon>
    </lineage>
</organism>
<name>A0A2T2NQ69_CORCC</name>
<proteinExistence type="predicted"/>
<accession>A0A2T2NQ69</accession>
<dbReference type="Pfam" id="PF13324">
    <property type="entry name" value="GCIP_N"/>
    <property type="match status" value="1"/>
</dbReference>
<protein>
    <recommendedName>
        <fullName evidence="2">Cyclin-D1-binding protein 1-like N-terminal domain-containing protein</fullName>
    </recommendedName>
</protein>
<dbReference type="AlphaFoldDB" id="A0A2T2NQ69"/>
<dbReference type="Gene3D" id="1.20.1420.10">
    <property type="entry name" value="Talin, central domain"/>
    <property type="match status" value="1"/>
</dbReference>
<dbReference type="PANTHER" id="PTHR15492">
    <property type="entry name" value="CYCLIN D1-BINDING PROTEIN 1"/>
    <property type="match status" value="1"/>
</dbReference>
<dbReference type="Proteomes" id="UP000240883">
    <property type="component" value="Unassembled WGS sequence"/>
</dbReference>
<dbReference type="GO" id="GO:0005634">
    <property type="term" value="C:nucleus"/>
    <property type="evidence" value="ECO:0007669"/>
    <property type="project" value="TreeGrafter"/>
</dbReference>
<feature type="domain" description="Cyclin-D1-binding protein 1-like N-terminal" evidence="2">
    <location>
        <begin position="64"/>
        <end position="228"/>
    </location>
</feature>
<evidence type="ECO:0000259" key="2">
    <source>
        <dbReference type="Pfam" id="PF13324"/>
    </source>
</evidence>
<dbReference type="OrthoDB" id="4088536at2759"/>
<evidence type="ECO:0000256" key="1">
    <source>
        <dbReference type="SAM" id="MobiDB-lite"/>
    </source>
</evidence>
<keyword evidence="4" id="KW-1185">Reference proteome</keyword>
<dbReference type="Gene3D" id="1.20.1410.10">
    <property type="entry name" value="I/LWEQ domain"/>
    <property type="match status" value="1"/>
</dbReference>
<dbReference type="PANTHER" id="PTHR15492:SF1">
    <property type="entry name" value="CYCLIN-D1-BINDING PROTEIN 1"/>
    <property type="match status" value="1"/>
</dbReference>
<dbReference type="InterPro" id="IPR026907">
    <property type="entry name" value="GCIP-like"/>
</dbReference>
<dbReference type="EMBL" id="KZ678135">
    <property type="protein sequence ID" value="PSN67406.1"/>
    <property type="molecule type" value="Genomic_DNA"/>
</dbReference>
<reference evidence="3 4" key="1">
    <citation type="journal article" date="2018" name="Front. Microbiol.">
        <title>Genome-Wide Analysis of Corynespora cassiicola Leaf Fall Disease Putative Effectors.</title>
        <authorList>
            <person name="Lopez D."/>
            <person name="Ribeiro S."/>
            <person name="Label P."/>
            <person name="Fumanal B."/>
            <person name="Venisse J.S."/>
            <person name="Kohler A."/>
            <person name="de Oliveira R.R."/>
            <person name="Labutti K."/>
            <person name="Lipzen A."/>
            <person name="Lail K."/>
            <person name="Bauer D."/>
            <person name="Ohm R.A."/>
            <person name="Barry K.W."/>
            <person name="Spatafora J."/>
            <person name="Grigoriev I.V."/>
            <person name="Martin F.M."/>
            <person name="Pujade-Renaud V."/>
        </authorList>
    </citation>
    <scope>NUCLEOTIDE SEQUENCE [LARGE SCALE GENOMIC DNA]</scope>
    <source>
        <strain evidence="3 4">Philippines</strain>
    </source>
</reference>
<gene>
    <name evidence="3" type="ORF">BS50DRAFT_610532</name>
</gene>
<evidence type="ECO:0000313" key="4">
    <source>
        <dbReference type="Proteomes" id="UP000240883"/>
    </source>
</evidence>
<feature type="region of interest" description="Disordered" evidence="1">
    <location>
        <begin position="226"/>
        <end position="253"/>
    </location>
</feature>
<dbReference type="STRING" id="1448308.A0A2T2NQ69"/>